<accession>A0A2S9H3F2</accession>
<gene>
    <name evidence="2" type="ORF">S2091_0504</name>
</gene>
<evidence type="ECO:0000313" key="2">
    <source>
        <dbReference type="EMBL" id="PRC94501.1"/>
    </source>
</evidence>
<dbReference type="Proteomes" id="UP000237839">
    <property type="component" value="Unassembled WGS sequence"/>
</dbReference>
<dbReference type="InterPro" id="IPR052519">
    <property type="entry name" value="Euk-type_GlcNAc_Kinase"/>
</dbReference>
<keyword evidence="3" id="KW-1185">Reference proteome</keyword>
<dbReference type="GO" id="GO:0016301">
    <property type="term" value="F:kinase activity"/>
    <property type="evidence" value="ECO:0007669"/>
    <property type="project" value="UniProtKB-KW"/>
</dbReference>
<dbReference type="InterPro" id="IPR002731">
    <property type="entry name" value="ATPase_BadF"/>
</dbReference>
<dbReference type="PANTHER" id="PTHR43190:SF3">
    <property type="entry name" value="N-ACETYL-D-GLUCOSAMINE KINASE"/>
    <property type="match status" value="1"/>
</dbReference>
<comment type="caution">
    <text evidence="2">The sequence shown here is derived from an EMBL/GenBank/DDBJ whole genome shotgun (WGS) entry which is preliminary data.</text>
</comment>
<dbReference type="SUPFAM" id="SSF53067">
    <property type="entry name" value="Actin-like ATPase domain"/>
    <property type="match status" value="2"/>
</dbReference>
<sequence>MTNKITYLIGVDGGGTGTRVAVADCNGIELARGSAGPSGLINGADFAWNSILSAITAAFLSVDKAVPAFSQMAIGLGLAGVHNKQWAALFAEKNPGFARLELATDAYTTVLGAHQGCPGGMVAIGTGSVGEALLADGSRCEVGGWGFPCGDEAGGAWLGLRAVNHVQQVVDGRAQGSAFSDAVIKHCGGNRDGLFAWLAAANQGSYAQLAPLVIVHANQEDNPVVEQIMQEAGLEIVKIALALDKTNTLPIALCGGLAKSLEKYLPASLLNRIVPPHGDSAAGALLLIKKS</sequence>
<dbReference type="InterPro" id="IPR043129">
    <property type="entry name" value="ATPase_NBD"/>
</dbReference>
<reference evidence="2 3" key="1">
    <citation type="submission" date="2018-02" db="EMBL/GenBank/DDBJ databases">
        <title>Solimicrobium silvestre gen. nov., sp. nov., isolated from alpine forest soil.</title>
        <authorList>
            <person name="Margesin R."/>
            <person name="Albuquerque L."/>
            <person name="Zhang D.-C."/>
            <person name="Froufe H.J.C."/>
            <person name="Severino R."/>
            <person name="Roxo I."/>
            <person name="Egas C."/>
            <person name="Da Costa M.S."/>
        </authorList>
    </citation>
    <scope>NUCLEOTIDE SEQUENCE [LARGE SCALE GENOMIC DNA]</scope>
    <source>
        <strain evidence="2 3">S20-91</strain>
    </source>
</reference>
<evidence type="ECO:0000313" key="3">
    <source>
        <dbReference type="Proteomes" id="UP000237839"/>
    </source>
</evidence>
<evidence type="ECO:0000259" key="1">
    <source>
        <dbReference type="Pfam" id="PF01869"/>
    </source>
</evidence>
<keyword evidence="2" id="KW-0808">Transferase</keyword>
<dbReference type="PANTHER" id="PTHR43190">
    <property type="entry name" value="N-ACETYL-D-GLUCOSAMINE KINASE"/>
    <property type="match status" value="1"/>
</dbReference>
<dbReference type="CDD" id="cd24082">
    <property type="entry name" value="ASKHA_NBD_GspK-like"/>
    <property type="match status" value="1"/>
</dbReference>
<dbReference type="OrthoDB" id="9816014at2"/>
<dbReference type="Pfam" id="PF01869">
    <property type="entry name" value="BcrAD_BadFG"/>
    <property type="match status" value="1"/>
</dbReference>
<feature type="domain" description="ATPase BadF/BadG/BcrA/BcrD type" evidence="1">
    <location>
        <begin position="9"/>
        <end position="286"/>
    </location>
</feature>
<organism evidence="2 3">
    <name type="scientific">Solimicrobium silvestre</name>
    <dbReference type="NCBI Taxonomy" id="2099400"/>
    <lineage>
        <taxon>Bacteria</taxon>
        <taxon>Pseudomonadati</taxon>
        <taxon>Pseudomonadota</taxon>
        <taxon>Betaproteobacteria</taxon>
        <taxon>Burkholderiales</taxon>
        <taxon>Oxalobacteraceae</taxon>
        <taxon>Solimicrobium</taxon>
    </lineage>
</organism>
<dbReference type="EMBL" id="PUGF01000002">
    <property type="protein sequence ID" value="PRC94501.1"/>
    <property type="molecule type" value="Genomic_DNA"/>
</dbReference>
<protein>
    <submittedName>
        <fullName evidence="2">Putative N-acetylglucosamine kinase</fullName>
    </submittedName>
</protein>
<dbReference type="AlphaFoldDB" id="A0A2S9H3F2"/>
<keyword evidence="2" id="KW-0418">Kinase</keyword>
<dbReference type="RefSeq" id="WP_105530229.1">
    <property type="nucleotide sequence ID" value="NZ_PUGF01000002.1"/>
</dbReference>
<proteinExistence type="predicted"/>
<name>A0A2S9H3F2_9BURK</name>
<dbReference type="Gene3D" id="3.30.420.40">
    <property type="match status" value="2"/>
</dbReference>